<reference evidence="7" key="1">
    <citation type="submission" date="2022-08" db="EMBL/GenBank/DDBJ databases">
        <title>Novel sulphate-reducing endosymbionts in the free-living metamonad Anaeramoeba.</title>
        <authorList>
            <person name="Jerlstrom-Hultqvist J."/>
            <person name="Cepicka I."/>
            <person name="Gallot-Lavallee L."/>
            <person name="Salas-Leiva D."/>
            <person name="Curtis B.A."/>
            <person name="Zahonova K."/>
            <person name="Pipaliya S."/>
            <person name="Dacks J."/>
            <person name="Roger A.J."/>
        </authorList>
    </citation>
    <scope>NUCLEOTIDE SEQUENCE</scope>
    <source>
        <strain evidence="7">Busselton2</strain>
    </source>
</reference>
<sequence length="152" mass="16794">MSEEQIKEEKLSGSEEEEEINEESGSEGEEESMDLMTAVQRVLKSALRNDSLAKGLNESIRALDSGRARLCVLASDVDDPKYVNVITTLCSENNIQLIKAPSRESLGEWVGLCKIDEEGVAQKIIKTSCVVVKEYGDQNQALNIVLKSFNKN</sequence>
<dbReference type="InterPro" id="IPR029064">
    <property type="entry name" value="Ribosomal_eL30-like_sf"/>
</dbReference>
<gene>
    <name evidence="7" type="ORF">M0812_17120</name>
</gene>
<feature type="compositionally biased region" description="Basic and acidic residues" evidence="5">
    <location>
        <begin position="1"/>
        <end position="13"/>
    </location>
</feature>
<keyword evidence="3 4" id="KW-0687">Ribonucleoprotein</keyword>
<comment type="similarity">
    <text evidence="1 4">Belongs to the eukaryotic ribosomal protein eS12 family.</text>
</comment>
<proteinExistence type="inferred from homology"/>
<dbReference type="EMBL" id="JANTQA010000033">
    <property type="protein sequence ID" value="KAJ3437942.1"/>
    <property type="molecule type" value="Genomic_DNA"/>
</dbReference>
<dbReference type="GO" id="GO:0003735">
    <property type="term" value="F:structural constituent of ribosome"/>
    <property type="evidence" value="ECO:0007669"/>
    <property type="project" value="InterPro"/>
</dbReference>
<dbReference type="Pfam" id="PF01248">
    <property type="entry name" value="Ribosomal_L7Ae"/>
    <property type="match status" value="1"/>
</dbReference>
<keyword evidence="2 4" id="KW-0689">Ribosomal protein</keyword>
<feature type="compositionally biased region" description="Acidic residues" evidence="5">
    <location>
        <begin position="14"/>
        <end position="32"/>
    </location>
</feature>
<evidence type="ECO:0000256" key="3">
    <source>
        <dbReference type="ARBA" id="ARBA00023274"/>
    </source>
</evidence>
<feature type="region of interest" description="Disordered" evidence="5">
    <location>
        <begin position="1"/>
        <end position="32"/>
    </location>
</feature>
<evidence type="ECO:0000259" key="6">
    <source>
        <dbReference type="Pfam" id="PF01248"/>
    </source>
</evidence>
<name>A0AAV7ZC60_9EUKA</name>
<evidence type="ECO:0000256" key="4">
    <source>
        <dbReference type="RuleBase" id="RU000670"/>
    </source>
</evidence>
<dbReference type="GO" id="GO:1990904">
    <property type="term" value="C:ribonucleoprotein complex"/>
    <property type="evidence" value="ECO:0007669"/>
    <property type="project" value="UniProtKB-KW"/>
</dbReference>
<dbReference type="PANTHER" id="PTHR11843">
    <property type="entry name" value="40S RIBOSOMAL PROTEIN S12"/>
    <property type="match status" value="1"/>
</dbReference>
<dbReference type="GO" id="GO:0006412">
    <property type="term" value="P:translation"/>
    <property type="evidence" value="ECO:0007669"/>
    <property type="project" value="InterPro"/>
</dbReference>
<dbReference type="AlphaFoldDB" id="A0AAV7ZC60"/>
<organism evidence="7 8">
    <name type="scientific">Anaeramoeba flamelloides</name>
    <dbReference type="NCBI Taxonomy" id="1746091"/>
    <lineage>
        <taxon>Eukaryota</taxon>
        <taxon>Metamonada</taxon>
        <taxon>Anaeramoebidae</taxon>
        <taxon>Anaeramoeba</taxon>
    </lineage>
</organism>
<dbReference type="Gene3D" id="3.30.1330.30">
    <property type="match status" value="1"/>
</dbReference>
<dbReference type="SUPFAM" id="SSF55315">
    <property type="entry name" value="L30e-like"/>
    <property type="match status" value="1"/>
</dbReference>
<evidence type="ECO:0000256" key="2">
    <source>
        <dbReference type="ARBA" id="ARBA00022980"/>
    </source>
</evidence>
<evidence type="ECO:0000256" key="1">
    <source>
        <dbReference type="ARBA" id="ARBA00005824"/>
    </source>
</evidence>
<dbReference type="PRINTS" id="PR00972">
    <property type="entry name" value="RIBSOMALS12E"/>
</dbReference>
<dbReference type="InterPro" id="IPR000530">
    <property type="entry name" value="Ribosomal_eS12"/>
</dbReference>
<evidence type="ECO:0000256" key="5">
    <source>
        <dbReference type="SAM" id="MobiDB-lite"/>
    </source>
</evidence>
<dbReference type="InterPro" id="IPR004038">
    <property type="entry name" value="Ribosomal_eL8/eL30/eS12/Gad45"/>
</dbReference>
<dbReference type="GO" id="GO:0005840">
    <property type="term" value="C:ribosome"/>
    <property type="evidence" value="ECO:0007669"/>
    <property type="project" value="UniProtKB-KW"/>
</dbReference>
<feature type="domain" description="Ribosomal protein eL8/eL30/eS12/Gadd45" evidence="6">
    <location>
        <begin position="38"/>
        <end position="131"/>
    </location>
</feature>
<evidence type="ECO:0000313" key="7">
    <source>
        <dbReference type="EMBL" id="KAJ3437942.1"/>
    </source>
</evidence>
<dbReference type="Proteomes" id="UP001146793">
    <property type="component" value="Unassembled WGS sequence"/>
</dbReference>
<comment type="caution">
    <text evidence="7">The sequence shown here is derived from an EMBL/GenBank/DDBJ whole genome shotgun (WGS) entry which is preliminary data.</text>
</comment>
<accession>A0AAV7ZC60</accession>
<evidence type="ECO:0000313" key="8">
    <source>
        <dbReference type="Proteomes" id="UP001146793"/>
    </source>
</evidence>
<protein>
    <recommendedName>
        <fullName evidence="4">40S ribosomal protein S12</fullName>
    </recommendedName>
</protein>